<dbReference type="InterPro" id="IPR015943">
    <property type="entry name" value="WD40/YVTN_repeat-like_dom_sf"/>
</dbReference>
<protein>
    <recommendedName>
        <fullName evidence="3">Sortilin N-terminal domain-containing protein</fullName>
    </recommendedName>
</protein>
<dbReference type="RefSeq" id="WP_342161448.1">
    <property type="nucleotide sequence ID" value="NZ_JBCDNA010000003.1"/>
</dbReference>
<evidence type="ECO:0000256" key="2">
    <source>
        <dbReference type="SAM" id="SignalP"/>
    </source>
</evidence>
<evidence type="ECO:0000313" key="5">
    <source>
        <dbReference type="Proteomes" id="UP001474120"/>
    </source>
</evidence>
<evidence type="ECO:0000313" key="4">
    <source>
        <dbReference type="EMBL" id="MEL4457285.1"/>
    </source>
</evidence>
<feature type="domain" description="Sortilin N-terminal" evidence="3">
    <location>
        <begin position="118"/>
        <end position="240"/>
    </location>
</feature>
<organism evidence="4 5">
    <name type="scientific">Lutimonas vermicola</name>
    <dbReference type="NCBI Taxonomy" id="414288"/>
    <lineage>
        <taxon>Bacteria</taxon>
        <taxon>Pseudomonadati</taxon>
        <taxon>Bacteroidota</taxon>
        <taxon>Flavobacteriia</taxon>
        <taxon>Flavobacteriales</taxon>
        <taxon>Flavobacteriaceae</taxon>
        <taxon>Lutimonas</taxon>
    </lineage>
</organism>
<dbReference type="PANTHER" id="PTHR43739:SF5">
    <property type="entry name" value="EXO-ALPHA-SIALIDASE"/>
    <property type="match status" value="1"/>
</dbReference>
<sequence>MKKLFLILLFTTFLSQAQQLDIEKLKGMKARAVGPAGMSGRITAIDVVNEKPNIIYVGAASGGVWKSESEGISWEPVFDKENLQSIGAISIQQSNPDVIWVGTGEGNPRNSMNSGFGIYKSIDGGKNWKLMGLEKTRNIHRIIIDRDHPNTVYVAAIGSPWGEHSERGVFKSIDGGKTWKNILFVNNQTGAADLVMDANNPNKLIAAMWQHRRKPYTFHSGGEGSGLYVSFDGGDNWTKKAKEDGLPEGELGRIGLAISKSNPKVVYALIEAKKNGLYRSDDGGFTWKLINSNSSDRGSSGIGDRPFYYSDIFVDPKNEHRLYTVFTYVNYSIDGGKSFQQLMPAYNSEVGIHPDHHAWWIHPDHPEYMIDGNDGGLNITKDKGKTWKFVENLPVGQFYHINVDNEFPYNLYGGMQDNGSWAGPAYVFKSQGIRNSYWQEILFGDGFDVIPDPKNNRYGYAMSQGGNLYRYDRETGAAKFIKPKHPDPDVKLRFNWNSALAIDPFDQQTIYYGSQFVHKSKNRGHEWELISDDLTTNDPEKQKQHDSGGLTMDATGAENYCSILVISPSTLQKDELWVGTDDGQIQLSRDGGKSWANVSPKSSELPKDGWVAQIRVSAFAKGEAYALVNNYRNFDFKPYLLRTRDYGKTWINLLKDKKENFGYSLSLVQDPLEKKLLFLGTENGLYISLNEGSSWTKWTNDYPSVSTMDMVIHPREHDLAIGTFGRSLYVLDDIRPLREIAKNGTEILDRTIKLFEPPMAYRVQYQEPSGTRFGANATFNGENRKKGAMISYMINKEETKKNSQKEVKKNTVNDSLILKIYDANDHLIRTLKPDVPKENGLQRLYWNLDEKGVFSPSRSTVTTHVEPSGVKVIPGTYKLVLHFQGLKDSAQIKVAFDPRIDIPYESLKEKHDILKILEQKKDLAFRSVEQLKSSKNTVLTVKKQAKINDTILHKDLIRLSDSIQKSIDQLIDDVLGKEDKRQGITATKTPSNISFLNTAISYVGALDRVPGKTEKQLIQNAQVKLDPVIKKINAFYARDWMDYRGKVEKAKLSLFKDYDLLE</sequence>
<dbReference type="SUPFAM" id="SSF50939">
    <property type="entry name" value="Sialidases"/>
    <property type="match status" value="1"/>
</dbReference>
<dbReference type="InterPro" id="IPR036278">
    <property type="entry name" value="Sialidase_sf"/>
</dbReference>
<dbReference type="InterPro" id="IPR031778">
    <property type="entry name" value="Sortilin_N"/>
</dbReference>
<reference evidence="4 5" key="1">
    <citation type="submission" date="2024-04" db="EMBL/GenBank/DDBJ databases">
        <title>whole genome sequencing of Lutimonas vermicola strain IMCC1616.</title>
        <authorList>
            <person name="Bae S.S."/>
        </authorList>
    </citation>
    <scope>NUCLEOTIDE SEQUENCE [LARGE SCALE GENOMIC DNA]</scope>
    <source>
        <strain evidence="4 5">IMCC1616</strain>
    </source>
</reference>
<feature type="chain" id="PRO_5046474065" description="Sortilin N-terminal domain-containing protein" evidence="2">
    <location>
        <begin position="18"/>
        <end position="1062"/>
    </location>
</feature>
<proteinExistence type="predicted"/>
<dbReference type="EMBL" id="JBCDNA010000003">
    <property type="protein sequence ID" value="MEL4457285.1"/>
    <property type="molecule type" value="Genomic_DNA"/>
</dbReference>
<dbReference type="CDD" id="cd15482">
    <property type="entry name" value="Sialidase_non-viral"/>
    <property type="match status" value="1"/>
</dbReference>
<dbReference type="Pfam" id="PF15902">
    <property type="entry name" value="Sortilin-Vps10"/>
    <property type="match status" value="1"/>
</dbReference>
<dbReference type="SUPFAM" id="SSF110296">
    <property type="entry name" value="Oligoxyloglucan reducing end-specific cellobiohydrolase"/>
    <property type="match status" value="1"/>
</dbReference>
<evidence type="ECO:0000259" key="3">
    <source>
        <dbReference type="Pfam" id="PF15902"/>
    </source>
</evidence>
<dbReference type="Proteomes" id="UP001474120">
    <property type="component" value="Unassembled WGS sequence"/>
</dbReference>
<keyword evidence="5" id="KW-1185">Reference proteome</keyword>
<feature type="signal peptide" evidence="2">
    <location>
        <begin position="1"/>
        <end position="17"/>
    </location>
</feature>
<keyword evidence="1" id="KW-0677">Repeat</keyword>
<name>A0ABU9L789_9FLAO</name>
<accession>A0ABU9L789</accession>
<keyword evidence="2" id="KW-0732">Signal</keyword>
<dbReference type="Gene3D" id="2.130.10.10">
    <property type="entry name" value="YVTN repeat-like/Quinoprotein amine dehydrogenase"/>
    <property type="match status" value="4"/>
</dbReference>
<dbReference type="PANTHER" id="PTHR43739">
    <property type="entry name" value="XYLOGLUCANASE (EUROFUNG)"/>
    <property type="match status" value="1"/>
</dbReference>
<gene>
    <name evidence="4" type="ORF">AABB81_15365</name>
</gene>
<comment type="caution">
    <text evidence="4">The sequence shown here is derived from an EMBL/GenBank/DDBJ whole genome shotgun (WGS) entry which is preliminary data.</text>
</comment>
<evidence type="ECO:0000256" key="1">
    <source>
        <dbReference type="ARBA" id="ARBA00022737"/>
    </source>
</evidence>
<dbReference type="InterPro" id="IPR052025">
    <property type="entry name" value="Xyloglucanase_GH74"/>
</dbReference>